<dbReference type="OrthoDB" id="5966977at2759"/>
<reference evidence="2 3" key="1">
    <citation type="journal article" date="2014" name="Genome Biol. Evol.">
        <title>The genome of the myxosporean Thelohanellus kitauei shows adaptations to nutrient acquisition within its fish host.</title>
        <authorList>
            <person name="Yang Y."/>
            <person name="Xiong J."/>
            <person name="Zhou Z."/>
            <person name="Huo F."/>
            <person name="Miao W."/>
            <person name="Ran C."/>
            <person name="Liu Y."/>
            <person name="Zhang J."/>
            <person name="Feng J."/>
            <person name="Wang M."/>
            <person name="Wang M."/>
            <person name="Wang L."/>
            <person name="Yao B."/>
        </authorList>
    </citation>
    <scope>NUCLEOTIDE SEQUENCE [LARGE SCALE GENOMIC DNA]</scope>
    <source>
        <strain evidence="2">Wuqing</strain>
    </source>
</reference>
<protein>
    <submittedName>
        <fullName evidence="2">Heparin cofactor 2</fullName>
    </submittedName>
</protein>
<comment type="caution">
    <text evidence="2">The sequence shown here is derived from an EMBL/GenBank/DDBJ whole genome shotgun (WGS) entry which is preliminary data.</text>
</comment>
<sequence>MAIREIKLPKFKIFGHNDLVETLKYLEISDIFEKNCSEIRMMNHPFFIRNLIQVANFGVEESNERIASDPNDGDEKSYNPYEFIVTRPFLFFVYSYSDNIIYISAAITNPNASKTQKKLCLC</sequence>
<dbReference type="Gene3D" id="2.30.39.10">
    <property type="entry name" value="Alpha-1-antitrypsin, domain 1"/>
    <property type="match status" value="1"/>
</dbReference>
<evidence type="ECO:0000313" key="3">
    <source>
        <dbReference type="Proteomes" id="UP000031668"/>
    </source>
</evidence>
<evidence type="ECO:0000313" key="2">
    <source>
        <dbReference type="EMBL" id="KII65604.1"/>
    </source>
</evidence>
<dbReference type="SUPFAM" id="SSF56574">
    <property type="entry name" value="Serpins"/>
    <property type="match status" value="1"/>
</dbReference>
<dbReference type="Proteomes" id="UP000031668">
    <property type="component" value="Unassembled WGS sequence"/>
</dbReference>
<name>A0A0C2IJP9_THEKT</name>
<dbReference type="Gene3D" id="3.30.497.10">
    <property type="entry name" value="Antithrombin, subunit I, domain 2"/>
    <property type="match status" value="1"/>
</dbReference>
<dbReference type="Pfam" id="PF00079">
    <property type="entry name" value="Serpin"/>
    <property type="match status" value="1"/>
</dbReference>
<dbReference type="AlphaFoldDB" id="A0A0C2IJP9"/>
<organism evidence="2 3">
    <name type="scientific">Thelohanellus kitauei</name>
    <name type="common">Myxosporean</name>
    <dbReference type="NCBI Taxonomy" id="669202"/>
    <lineage>
        <taxon>Eukaryota</taxon>
        <taxon>Metazoa</taxon>
        <taxon>Cnidaria</taxon>
        <taxon>Myxozoa</taxon>
        <taxon>Myxosporea</taxon>
        <taxon>Bivalvulida</taxon>
        <taxon>Platysporina</taxon>
        <taxon>Myxobolidae</taxon>
        <taxon>Thelohanellus</taxon>
    </lineage>
</organism>
<dbReference type="EMBL" id="JWZT01003753">
    <property type="protein sequence ID" value="KII65604.1"/>
    <property type="molecule type" value="Genomic_DNA"/>
</dbReference>
<feature type="domain" description="Serpin" evidence="1">
    <location>
        <begin position="5"/>
        <end position="110"/>
    </location>
</feature>
<dbReference type="InterPro" id="IPR036186">
    <property type="entry name" value="Serpin_sf"/>
</dbReference>
<proteinExistence type="predicted"/>
<evidence type="ECO:0000259" key="1">
    <source>
        <dbReference type="Pfam" id="PF00079"/>
    </source>
</evidence>
<dbReference type="InterPro" id="IPR023796">
    <property type="entry name" value="Serpin_dom"/>
</dbReference>
<dbReference type="InterPro" id="IPR042185">
    <property type="entry name" value="Serpin_sf_2"/>
</dbReference>
<dbReference type="InterPro" id="IPR042178">
    <property type="entry name" value="Serpin_sf_1"/>
</dbReference>
<gene>
    <name evidence="2" type="ORF">RF11_10724</name>
</gene>
<keyword evidence="3" id="KW-1185">Reference proteome</keyword>
<accession>A0A0C2IJP9</accession>